<dbReference type="AlphaFoldDB" id="A0AA35SXA3"/>
<gene>
    <name evidence="2" type="ORF">GBAR_LOCUS20744</name>
</gene>
<feature type="region of interest" description="Disordered" evidence="1">
    <location>
        <begin position="211"/>
        <end position="230"/>
    </location>
</feature>
<accession>A0AA35SXA3</accession>
<evidence type="ECO:0000313" key="3">
    <source>
        <dbReference type="Proteomes" id="UP001174909"/>
    </source>
</evidence>
<dbReference type="Pfam" id="PF11107">
    <property type="entry name" value="FANCF"/>
    <property type="match status" value="1"/>
</dbReference>
<comment type="caution">
    <text evidence="2">The sequence shown here is derived from an EMBL/GenBank/DDBJ whole genome shotgun (WGS) entry which is preliminary data.</text>
</comment>
<feature type="non-terminal residue" evidence="2">
    <location>
        <position position="1"/>
    </location>
</feature>
<protein>
    <submittedName>
        <fullName evidence="2">Uncharacterized protein</fullName>
    </submittedName>
</protein>
<sequence length="268" mass="29745">MDSLLESASTYAEVLRNCSSVKVAEWKQEDLERAVNWAEYFKRVNARLQKKPALVRKFDTQLKEISSQTGGRFAQKTLSTEFLGNSLDYLIMSLLENPYLPEGIKELVHQKYATEDHHKHMEKYASTQALFATLTAMHNKLSKHAPSFLKRDPLLVASAGVLEEELEWILSHSQTPHTLAHGKLNHLVQQENGMEVILFSIVSQIHSPSSSALSVEPSTAPKLPPASSGSKSITTAIILEWLELCLQAKTSSPPTPTSGPLLQSATEE</sequence>
<dbReference type="InterPro" id="IPR035428">
    <property type="entry name" value="FANCF"/>
</dbReference>
<proteinExistence type="predicted"/>
<dbReference type="GO" id="GO:0043240">
    <property type="term" value="C:Fanconi anaemia nuclear complex"/>
    <property type="evidence" value="ECO:0007669"/>
    <property type="project" value="InterPro"/>
</dbReference>
<dbReference type="Proteomes" id="UP001174909">
    <property type="component" value="Unassembled WGS sequence"/>
</dbReference>
<evidence type="ECO:0000256" key="1">
    <source>
        <dbReference type="SAM" id="MobiDB-lite"/>
    </source>
</evidence>
<dbReference type="EMBL" id="CASHTH010002911">
    <property type="protein sequence ID" value="CAI8037083.1"/>
    <property type="molecule type" value="Genomic_DNA"/>
</dbReference>
<dbReference type="GO" id="GO:0036297">
    <property type="term" value="P:interstrand cross-link repair"/>
    <property type="evidence" value="ECO:0007669"/>
    <property type="project" value="InterPro"/>
</dbReference>
<evidence type="ECO:0000313" key="2">
    <source>
        <dbReference type="EMBL" id="CAI8037083.1"/>
    </source>
</evidence>
<reference evidence="2" key="1">
    <citation type="submission" date="2023-03" db="EMBL/GenBank/DDBJ databases">
        <authorList>
            <person name="Steffen K."/>
            <person name="Cardenas P."/>
        </authorList>
    </citation>
    <scope>NUCLEOTIDE SEQUENCE</scope>
</reference>
<keyword evidence="3" id="KW-1185">Reference proteome</keyword>
<dbReference type="PANTHER" id="PTHR14449">
    <property type="entry name" value="FANCONI ANEMIA GROUP F PROTEIN FANCF"/>
    <property type="match status" value="1"/>
</dbReference>
<organism evidence="2 3">
    <name type="scientific">Geodia barretti</name>
    <name type="common">Barrett's horny sponge</name>
    <dbReference type="NCBI Taxonomy" id="519541"/>
    <lineage>
        <taxon>Eukaryota</taxon>
        <taxon>Metazoa</taxon>
        <taxon>Porifera</taxon>
        <taxon>Demospongiae</taxon>
        <taxon>Heteroscleromorpha</taxon>
        <taxon>Tetractinellida</taxon>
        <taxon>Astrophorina</taxon>
        <taxon>Geodiidae</taxon>
        <taxon>Geodia</taxon>
    </lineage>
</organism>
<dbReference type="PANTHER" id="PTHR14449:SF2">
    <property type="entry name" value="FANCONI ANEMIA GROUP F PROTEIN"/>
    <property type="match status" value="1"/>
</dbReference>
<name>A0AA35SXA3_GEOBA</name>